<reference evidence="1" key="1">
    <citation type="submission" date="2019-11" db="EMBL/GenBank/DDBJ databases">
        <authorList>
            <person name="Feng L."/>
        </authorList>
    </citation>
    <scope>NUCLEOTIDE SEQUENCE</scope>
    <source>
        <strain evidence="1">BgluceraseaLFYP119</strain>
    </source>
</reference>
<proteinExistence type="predicted"/>
<organism evidence="1">
    <name type="scientific">Blautia glucerasea</name>
    <dbReference type="NCBI Taxonomy" id="536633"/>
    <lineage>
        <taxon>Bacteria</taxon>
        <taxon>Bacillati</taxon>
        <taxon>Bacillota</taxon>
        <taxon>Clostridia</taxon>
        <taxon>Lachnospirales</taxon>
        <taxon>Lachnospiraceae</taxon>
        <taxon>Blautia</taxon>
    </lineage>
</organism>
<name>A0A6N2T4B4_9FIRM</name>
<accession>A0A6N2T4B4</accession>
<protein>
    <submittedName>
        <fullName evidence="1">Uncharacterized protein</fullName>
    </submittedName>
</protein>
<gene>
    <name evidence="1" type="ORF">BGLFYP119_01404</name>
</gene>
<dbReference type="RefSeq" id="WP_412110024.1">
    <property type="nucleotide sequence ID" value="NZ_CACRST010000011.1"/>
</dbReference>
<dbReference type="InterPro" id="IPR046145">
    <property type="entry name" value="DUF6147"/>
</dbReference>
<evidence type="ECO:0000313" key="1">
    <source>
        <dbReference type="EMBL" id="VYS99598.1"/>
    </source>
</evidence>
<dbReference type="Pfam" id="PF19644">
    <property type="entry name" value="DUF6147"/>
    <property type="match status" value="1"/>
</dbReference>
<dbReference type="EMBL" id="CACRST010000011">
    <property type="protein sequence ID" value="VYS99598.1"/>
    <property type="molecule type" value="Genomic_DNA"/>
</dbReference>
<sequence>MIKISRWKHRLGTGVAAGILALMIGATPIIAEPISILDEVSETEADYAEDTEYGLLKGNHLNYGTVKIQKLSSNKLSMYGLTQGHHVCDRVDLNLYLERKIDGGYSTYKYWNFSANDTSSLSRTIEVIVPSGTYYRIRGYHACEDGSRESTSTLTQGVMIK</sequence>
<dbReference type="AlphaFoldDB" id="A0A6N2T4B4"/>